<keyword evidence="2" id="KW-1185">Reference proteome</keyword>
<name>A0ACC0JMI6_CHOFU</name>
<accession>A0ACC0JMI6</accession>
<comment type="caution">
    <text evidence="1">The sequence shown here is derived from an EMBL/GenBank/DDBJ whole genome shotgun (WGS) entry which is preliminary data.</text>
</comment>
<organism evidence="1 2">
    <name type="scientific">Choristoneura fumiferana</name>
    <name type="common">Spruce budworm moth</name>
    <name type="synonym">Archips fumiferana</name>
    <dbReference type="NCBI Taxonomy" id="7141"/>
    <lineage>
        <taxon>Eukaryota</taxon>
        <taxon>Metazoa</taxon>
        <taxon>Ecdysozoa</taxon>
        <taxon>Arthropoda</taxon>
        <taxon>Hexapoda</taxon>
        <taxon>Insecta</taxon>
        <taxon>Pterygota</taxon>
        <taxon>Neoptera</taxon>
        <taxon>Endopterygota</taxon>
        <taxon>Lepidoptera</taxon>
        <taxon>Glossata</taxon>
        <taxon>Ditrysia</taxon>
        <taxon>Tortricoidea</taxon>
        <taxon>Tortricidae</taxon>
        <taxon>Tortricinae</taxon>
        <taxon>Choristoneura</taxon>
    </lineage>
</organism>
<gene>
    <name evidence="1" type="ORF">MSG28_007108</name>
</gene>
<reference evidence="1 2" key="1">
    <citation type="journal article" date="2022" name="Genome Biol. Evol.">
        <title>The Spruce Budworm Genome: Reconstructing the Evolutionary History of Antifreeze Proteins.</title>
        <authorList>
            <person name="Beliveau C."/>
            <person name="Gagne P."/>
            <person name="Picq S."/>
            <person name="Vernygora O."/>
            <person name="Keeling C.I."/>
            <person name="Pinkney K."/>
            <person name="Doucet D."/>
            <person name="Wen F."/>
            <person name="Johnston J.S."/>
            <person name="Maaroufi H."/>
            <person name="Boyle B."/>
            <person name="Laroche J."/>
            <person name="Dewar K."/>
            <person name="Juretic N."/>
            <person name="Blackburn G."/>
            <person name="Nisole A."/>
            <person name="Brunet B."/>
            <person name="Brandao M."/>
            <person name="Lumley L."/>
            <person name="Duan J."/>
            <person name="Quan G."/>
            <person name="Lucarotti C.J."/>
            <person name="Roe A.D."/>
            <person name="Sperling F.A.H."/>
            <person name="Levesque R.C."/>
            <person name="Cusson M."/>
        </authorList>
    </citation>
    <scope>NUCLEOTIDE SEQUENCE [LARGE SCALE GENOMIC DNA]</scope>
    <source>
        <strain evidence="1">Glfc:IPQL:Cfum</strain>
    </source>
</reference>
<dbReference type="Proteomes" id="UP001064048">
    <property type="component" value="Chromosome 11"/>
</dbReference>
<protein>
    <submittedName>
        <fullName evidence="1">Uncharacterized protein</fullName>
    </submittedName>
</protein>
<proteinExistence type="predicted"/>
<dbReference type="EMBL" id="CM046111">
    <property type="protein sequence ID" value="KAI8425344.1"/>
    <property type="molecule type" value="Genomic_DNA"/>
</dbReference>
<evidence type="ECO:0000313" key="2">
    <source>
        <dbReference type="Proteomes" id="UP001064048"/>
    </source>
</evidence>
<evidence type="ECO:0000313" key="1">
    <source>
        <dbReference type="EMBL" id="KAI8425344.1"/>
    </source>
</evidence>
<sequence>MAKPKLNLGDLYFYRARIIMSIMGVWNPPKNESTLRKLYKYVMLSLQHLFLLFQVIYMVRVLGDLEEVSQASFLLFTQACLCFKVTVFHVRMDSFRELLAQMNSDVFMPQNKGQEDILKLQATRIKRLLLGFMISSQTTCSLFALRPLFDDANRNFPFIMWMPVKPDNSPQYELGFLFQLLTISMSAFMYFGVDSVCLSMVIFGCAQLEIIKEKLLSENYRILIECVVQHQAVVKFVKLLENTYHAHLFFQLSGSIGLICMTALRILVVDWRSVQFVSMVLYLSVMCSQLFCCWYEQRARFKRALLFAMMRVSRPLEFRAGRYVPLSRQTFVTGGMSANVELYLSRPRNILSFFGIWLQPARFKLLYTIYTFFILFTQYSFILFEFIYIVGVWGDMDAVTEASFLLFTQASLCFKVTRFLIHQDKLVTLLQFMEEGIFKPQNKIHERFLIAQSISIKRLCLFFMMSACTTCTLWGMVPVVDSNGGERFFPFQIWMPVGPTKSPQFELGYFYQMLAIYISAFLFIAVDSVVLSMIMFGCAQLEIIMNKVEQIQQVPLSGKLKPVDRVQRIQDNYRLFQECLQHHQAVIRFIDIVEDTFHANIFFQLSGSVAIICIIGLRISIVEPGSMQFISMLNYMMTMLSQLFLYCWCGNQLTIRSELLRDVMYLSPWYEQSNPFRRLLWVAMERMKRPILFKAGHYIPLSRPTFVLILRSSYSYFAVLNQAQHKDK</sequence>